<comment type="caution">
    <text evidence="2">The sequence shown here is derived from an EMBL/GenBank/DDBJ whole genome shotgun (WGS) entry which is preliminary data.</text>
</comment>
<dbReference type="Proteomes" id="UP000319143">
    <property type="component" value="Unassembled WGS sequence"/>
</dbReference>
<dbReference type="Gene3D" id="2.60.120.560">
    <property type="entry name" value="Exo-inulinase, domain 1"/>
    <property type="match status" value="1"/>
</dbReference>
<protein>
    <recommendedName>
        <fullName evidence="1">3-keto-alpha-glucoside-1,2-lyase/3-keto-2-hydroxy-glucal hydratase domain-containing protein</fullName>
    </recommendedName>
</protein>
<evidence type="ECO:0000313" key="2">
    <source>
        <dbReference type="EMBL" id="TWU32180.1"/>
    </source>
</evidence>
<dbReference type="SUPFAM" id="SSF53649">
    <property type="entry name" value="Alkaline phosphatase-like"/>
    <property type="match status" value="1"/>
</dbReference>
<keyword evidence="3" id="KW-1185">Reference proteome</keyword>
<name>A0A5C6D5Q0_9BACT</name>
<organism evidence="2 3">
    <name type="scientific">Novipirellula artificiosorum</name>
    <dbReference type="NCBI Taxonomy" id="2528016"/>
    <lineage>
        <taxon>Bacteria</taxon>
        <taxon>Pseudomonadati</taxon>
        <taxon>Planctomycetota</taxon>
        <taxon>Planctomycetia</taxon>
        <taxon>Pirellulales</taxon>
        <taxon>Pirellulaceae</taxon>
        <taxon>Novipirellula</taxon>
    </lineage>
</organism>
<sequence>MNGNRAVRTEKWKAVAREGLSKDSRYRVQIPIEIWELYDMQGHRTERNDVAAENPEVLRGLVGRWEQWIQTPARNHMPPNTLTPEEAELGFERLFNGVNFDGWKNPGSWKVENNAFAFATQGGGLVYRTKRIPDNFELRFDWKVAEGSNSGVTCRPGLYEYQILDNAGNGDGKNPRTSAASLYFCMAPSHDATKPVGLWNSSRMIYKDTVIQHWLNGQKVIDFNYSDPKWAANVELLRRGGGTDLTDRGAPLVLQNHGHPVWFRNIKLREIPESELLDTSPIKPTKIPPEALESEARILSWHEKHP</sequence>
<proteinExistence type="predicted"/>
<dbReference type="Pfam" id="PF06439">
    <property type="entry name" value="3keto-disac_hyd"/>
    <property type="match status" value="1"/>
</dbReference>
<dbReference type="AlphaFoldDB" id="A0A5C6D5Q0"/>
<evidence type="ECO:0000259" key="1">
    <source>
        <dbReference type="Pfam" id="PF06439"/>
    </source>
</evidence>
<accession>A0A5C6D5Q0</accession>
<dbReference type="InterPro" id="IPR010496">
    <property type="entry name" value="AL/BT2_dom"/>
</dbReference>
<feature type="domain" description="3-keto-alpha-glucoside-1,2-lyase/3-keto-2-hydroxy-glucal hydratase" evidence="1">
    <location>
        <begin position="90"/>
        <end position="269"/>
    </location>
</feature>
<dbReference type="Gene3D" id="3.30.1120.10">
    <property type="match status" value="1"/>
</dbReference>
<dbReference type="InterPro" id="IPR017850">
    <property type="entry name" value="Alkaline_phosphatase_core_sf"/>
</dbReference>
<reference evidence="2 3" key="1">
    <citation type="submission" date="2019-02" db="EMBL/GenBank/DDBJ databases">
        <title>Deep-cultivation of Planctomycetes and their phenomic and genomic characterization uncovers novel biology.</title>
        <authorList>
            <person name="Wiegand S."/>
            <person name="Jogler M."/>
            <person name="Boedeker C."/>
            <person name="Pinto D."/>
            <person name="Vollmers J."/>
            <person name="Rivas-Marin E."/>
            <person name="Kohn T."/>
            <person name="Peeters S.H."/>
            <person name="Heuer A."/>
            <person name="Rast P."/>
            <person name="Oberbeckmann S."/>
            <person name="Bunk B."/>
            <person name="Jeske O."/>
            <person name="Meyerdierks A."/>
            <person name="Storesund J.E."/>
            <person name="Kallscheuer N."/>
            <person name="Luecker S."/>
            <person name="Lage O.M."/>
            <person name="Pohl T."/>
            <person name="Merkel B.J."/>
            <person name="Hornburger P."/>
            <person name="Mueller R.-W."/>
            <person name="Bruemmer F."/>
            <person name="Labrenz M."/>
            <person name="Spormann A.M."/>
            <person name="Op Den Camp H."/>
            <person name="Overmann J."/>
            <person name="Amann R."/>
            <person name="Jetten M.S.M."/>
            <person name="Mascher T."/>
            <person name="Medema M.H."/>
            <person name="Devos D.P."/>
            <person name="Kaster A.-K."/>
            <person name="Ovreas L."/>
            <person name="Rohde M."/>
            <person name="Galperin M.Y."/>
            <person name="Jogler C."/>
        </authorList>
    </citation>
    <scope>NUCLEOTIDE SEQUENCE [LARGE SCALE GENOMIC DNA]</scope>
    <source>
        <strain evidence="2 3">Poly41</strain>
    </source>
</reference>
<dbReference type="GO" id="GO:0016787">
    <property type="term" value="F:hydrolase activity"/>
    <property type="evidence" value="ECO:0007669"/>
    <property type="project" value="InterPro"/>
</dbReference>
<dbReference type="EMBL" id="SJPV01000013">
    <property type="protein sequence ID" value="TWU32180.1"/>
    <property type="molecule type" value="Genomic_DNA"/>
</dbReference>
<gene>
    <name evidence="2" type="ORF">Poly41_56650</name>
</gene>
<evidence type="ECO:0000313" key="3">
    <source>
        <dbReference type="Proteomes" id="UP000319143"/>
    </source>
</evidence>